<dbReference type="AlphaFoldDB" id="A0A8X7UHU6"/>
<evidence type="ECO:0000313" key="2">
    <source>
        <dbReference type="Proteomes" id="UP000886595"/>
    </source>
</evidence>
<sequence length="51" mass="5453">MECSVCLGPDTEFQEAGCGGIFLSTLSFATQNVWFVVSFAKTAPPPAKRNV</sequence>
<comment type="caution">
    <text evidence="1">The sequence shown here is derived from an EMBL/GenBank/DDBJ whole genome shotgun (WGS) entry which is preliminary data.</text>
</comment>
<accession>A0A8X7UHU6</accession>
<reference evidence="1 2" key="1">
    <citation type="submission" date="2020-02" db="EMBL/GenBank/DDBJ databases">
        <authorList>
            <person name="Ma Q."/>
            <person name="Huang Y."/>
            <person name="Song X."/>
            <person name="Pei D."/>
        </authorList>
    </citation>
    <scope>NUCLEOTIDE SEQUENCE [LARGE SCALE GENOMIC DNA]</scope>
    <source>
        <strain evidence="1">Sxm20200214</strain>
        <tissue evidence="1">Leaf</tissue>
    </source>
</reference>
<keyword evidence="2" id="KW-1185">Reference proteome</keyword>
<dbReference type="Proteomes" id="UP000886595">
    <property type="component" value="Unassembled WGS sequence"/>
</dbReference>
<gene>
    <name evidence="1" type="ORF">Bca52824_059026</name>
</gene>
<evidence type="ECO:0000313" key="1">
    <source>
        <dbReference type="EMBL" id="KAG2276471.1"/>
    </source>
</evidence>
<protein>
    <submittedName>
        <fullName evidence="1">Uncharacterized protein</fullName>
    </submittedName>
</protein>
<organism evidence="1 2">
    <name type="scientific">Brassica carinata</name>
    <name type="common">Ethiopian mustard</name>
    <name type="synonym">Abyssinian cabbage</name>
    <dbReference type="NCBI Taxonomy" id="52824"/>
    <lineage>
        <taxon>Eukaryota</taxon>
        <taxon>Viridiplantae</taxon>
        <taxon>Streptophyta</taxon>
        <taxon>Embryophyta</taxon>
        <taxon>Tracheophyta</taxon>
        <taxon>Spermatophyta</taxon>
        <taxon>Magnoliopsida</taxon>
        <taxon>eudicotyledons</taxon>
        <taxon>Gunneridae</taxon>
        <taxon>Pentapetalae</taxon>
        <taxon>rosids</taxon>
        <taxon>malvids</taxon>
        <taxon>Brassicales</taxon>
        <taxon>Brassicaceae</taxon>
        <taxon>Brassiceae</taxon>
        <taxon>Brassica</taxon>
    </lineage>
</organism>
<proteinExistence type="predicted"/>
<name>A0A8X7UHU6_BRACI</name>
<dbReference type="EMBL" id="JAAMPC010000012">
    <property type="protein sequence ID" value="KAG2276471.1"/>
    <property type="molecule type" value="Genomic_DNA"/>
</dbReference>